<keyword evidence="2" id="KW-0479">Metal-binding</keyword>
<dbReference type="InterPro" id="IPR008972">
    <property type="entry name" value="Cupredoxin"/>
</dbReference>
<evidence type="ECO:0000256" key="3">
    <source>
        <dbReference type="SAM" id="SignalP"/>
    </source>
</evidence>
<dbReference type="SUPFAM" id="SSF49503">
    <property type="entry name" value="Cupredoxins"/>
    <property type="match status" value="3"/>
</dbReference>
<evidence type="ECO:0000256" key="2">
    <source>
        <dbReference type="ARBA" id="ARBA00022723"/>
    </source>
</evidence>
<comment type="caution">
    <text evidence="5">The sequence shown here is derived from an EMBL/GenBank/DDBJ whole genome shotgun (WGS) entry which is preliminary data.</text>
</comment>
<evidence type="ECO:0000313" key="6">
    <source>
        <dbReference type="Proteomes" id="UP001153069"/>
    </source>
</evidence>
<sequence>MKLSVLFSSALAILPSVLAADGNLVEVWLEAKVADVEVGNGGPTLMAAKTFNGTIPGPPIEANVGDTLRVHFTNNLDYGTTLHWHGVEVPSLMDGTPLSQDLVEPGEKFVYEFDLLHASTHWYHTHVHTYEDTASGLYGALLIRDPELDAELPQEDHTLILDDLLLNEAQTGLVPFLGDPAITPLVRAEQLLNGRYGNLLVVNNNLTPVQQSTGVPMRLRLINAANTRFMRISFTGAQKVWKIAGDGGLFETPVEILPIDTITDGQGMEVSNPDPSLGLLLTPGERAEVVLAPTESINMEWHDLPVGFHDVYEGLDADTNETVIKANHEDPIDGKRPKQVLMEFVVDAAAAETTYEPPSGLVTIDPVVPSNTEPLDVVFGHGGADLVGDVPFYGQVDGDGNKLAFADITPEIAHKVMVGEERFIDVANADGYDHNYHLHGFFFQPVSTTWIFKNGTTAMQQEAPFVEWKDTIHLPRRPEAGGKAVQRLAVHFGRAHSKYEEDICAMGKEFDSSVPMSGGWLMHCHMLEHADFGMQTYLQVDGCHDDGNHTHDGEDLGEEEGGPTCAVVDVNDDDYCQKYIDRLPVNDNTTCDCYNFCNGELDGCYAFGEEQEDSGCEDFPRKGCNASQGEPGTATSAATSLWKVAFGAQAVLLVLMAFNALF</sequence>
<name>A0A9N8DKX2_9STRA</name>
<dbReference type="GO" id="GO:0005507">
    <property type="term" value="F:copper ion binding"/>
    <property type="evidence" value="ECO:0007669"/>
    <property type="project" value="InterPro"/>
</dbReference>
<feature type="chain" id="PRO_5040492153" evidence="3">
    <location>
        <begin position="20"/>
        <end position="662"/>
    </location>
</feature>
<accession>A0A9N8DKX2</accession>
<gene>
    <name evidence="5" type="ORF">SEMRO_179_G078340.1</name>
</gene>
<organism evidence="5 6">
    <name type="scientific">Seminavis robusta</name>
    <dbReference type="NCBI Taxonomy" id="568900"/>
    <lineage>
        <taxon>Eukaryota</taxon>
        <taxon>Sar</taxon>
        <taxon>Stramenopiles</taxon>
        <taxon>Ochrophyta</taxon>
        <taxon>Bacillariophyta</taxon>
        <taxon>Bacillariophyceae</taxon>
        <taxon>Bacillariophycidae</taxon>
        <taxon>Naviculales</taxon>
        <taxon>Naviculaceae</taxon>
        <taxon>Seminavis</taxon>
    </lineage>
</organism>
<feature type="domain" description="Plastocyanin-like" evidence="4">
    <location>
        <begin position="48"/>
        <end position="147"/>
    </location>
</feature>
<dbReference type="AlphaFoldDB" id="A0A9N8DKX2"/>
<evidence type="ECO:0000313" key="5">
    <source>
        <dbReference type="EMBL" id="CAB9503880.1"/>
    </source>
</evidence>
<dbReference type="InterPro" id="IPR045087">
    <property type="entry name" value="Cu-oxidase_fam"/>
</dbReference>
<dbReference type="InterPro" id="IPR011707">
    <property type="entry name" value="Cu-oxidase-like_N"/>
</dbReference>
<dbReference type="OrthoDB" id="2121828at2759"/>
<keyword evidence="3" id="KW-0732">Signal</keyword>
<feature type="signal peptide" evidence="3">
    <location>
        <begin position="1"/>
        <end position="19"/>
    </location>
</feature>
<evidence type="ECO:0000259" key="4">
    <source>
        <dbReference type="Pfam" id="PF07732"/>
    </source>
</evidence>
<dbReference type="EMBL" id="CAICTM010000178">
    <property type="protein sequence ID" value="CAB9503880.1"/>
    <property type="molecule type" value="Genomic_DNA"/>
</dbReference>
<comment type="similarity">
    <text evidence="1">Belongs to the multicopper oxidase family.</text>
</comment>
<dbReference type="Gene3D" id="2.60.40.420">
    <property type="entry name" value="Cupredoxins - blue copper proteins"/>
    <property type="match status" value="3"/>
</dbReference>
<evidence type="ECO:0000256" key="1">
    <source>
        <dbReference type="ARBA" id="ARBA00010609"/>
    </source>
</evidence>
<proteinExistence type="inferred from homology"/>
<dbReference type="Proteomes" id="UP001153069">
    <property type="component" value="Unassembled WGS sequence"/>
</dbReference>
<dbReference type="GO" id="GO:0016491">
    <property type="term" value="F:oxidoreductase activity"/>
    <property type="evidence" value="ECO:0007669"/>
    <property type="project" value="TreeGrafter"/>
</dbReference>
<keyword evidence="6" id="KW-1185">Reference proteome</keyword>
<dbReference type="Pfam" id="PF07732">
    <property type="entry name" value="Cu-oxidase_3"/>
    <property type="match status" value="1"/>
</dbReference>
<reference evidence="5" key="1">
    <citation type="submission" date="2020-06" db="EMBL/GenBank/DDBJ databases">
        <authorList>
            <consortium name="Plant Systems Biology data submission"/>
        </authorList>
    </citation>
    <scope>NUCLEOTIDE SEQUENCE</scope>
    <source>
        <strain evidence="5">D6</strain>
    </source>
</reference>
<dbReference type="InterPro" id="IPR002355">
    <property type="entry name" value="Cu_oxidase_Cu_BS"/>
</dbReference>
<dbReference type="PANTHER" id="PTHR11709">
    <property type="entry name" value="MULTI-COPPER OXIDASE"/>
    <property type="match status" value="1"/>
</dbReference>
<dbReference type="PROSITE" id="PS00080">
    <property type="entry name" value="MULTICOPPER_OXIDASE2"/>
    <property type="match status" value="1"/>
</dbReference>
<protein>
    <submittedName>
        <fullName evidence="5">Blue copper oxidase CueO</fullName>
    </submittedName>
</protein>